<sequence length="149" mass="16580">VFGQDGLSTCVRGAEVFRARQFQCLRPWCVPGKKVSMQSVLTVQELWEVIEERLDLAEEDDEKKSKALERESVLQYVSRAEGLAAKVELTGAPFPDVVAFVLRGLPAEYKPVVEQVKFMEKPTVQSALPHLLRCEAELSKQAEFGIGGS</sequence>
<dbReference type="EMBL" id="BLLF01003497">
    <property type="protein sequence ID" value="GFH27501.1"/>
    <property type="molecule type" value="Genomic_DNA"/>
</dbReference>
<protein>
    <submittedName>
        <fullName evidence="1">Uncharacterized protein</fullName>
    </submittedName>
</protein>
<organism evidence="1 2">
    <name type="scientific">Haematococcus lacustris</name>
    <name type="common">Green alga</name>
    <name type="synonym">Haematococcus pluvialis</name>
    <dbReference type="NCBI Taxonomy" id="44745"/>
    <lineage>
        <taxon>Eukaryota</taxon>
        <taxon>Viridiplantae</taxon>
        <taxon>Chlorophyta</taxon>
        <taxon>core chlorophytes</taxon>
        <taxon>Chlorophyceae</taxon>
        <taxon>CS clade</taxon>
        <taxon>Chlamydomonadales</taxon>
        <taxon>Haematococcaceae</taxon>
        <taxon>Haematococcus</taxon>
    </lineage>
</organism>
<accession>A0A699ZYD0</accession>
<reference evidence="1 2" key="1">
    <citation type="submission" date="2020-02" db="EMBL/GenBank/DDBJ databases">
        <title>Draft genome sequence of Haematococcus lacustris strain NIES-144.</title>
        <authorList>
            <person name="Morimoto D."/>
            <person name="Nakagawa S."/>
            <person name="Yoshida T."/>
            <person name="Sawayama S."/>
        </authorList>
    </citation>
    <scope>NUCLEOTIDE SEQUENCE [LARGE SCALE GENOMIC DNA]</scope>
    <source>
        <strain evidence="1 2">NIES-144</strain>
    </source>
</reference>
<keyword evidence="2" id="KW-1185">Reference proteome</keyword>
<evidence type="ECO:0000313" key="2">
    <source>
        <dbReference type="Proteomes" id="UP000485058"/>
    </source>
</evidence>
<comment type="caution">
    <text evidence="1">The sequence shown here is derived from an EMBL/GenBank/DDBJ whole genome shotgun (WGS) entry which is preliminary data.</text>
</comment>
<feature type="non-terminal residue" evidence="1">
    <location>
        <position position="149"/>
    </location>
</feature>
<feature type="non-terminal residue" evidence="1">
    <location>
        <position position="1"/>
    </location>
</feature>
<name>A0A699ZYD0_HAELA</name>
<proteinExistence type="predicted"/>
<evidence type="ECO:0000313" key="1">
    <source>
        <dbReference type="EMBL" id="GFH27501.1"/>
    </source>
</evidence>
<dbReference type="AlphaFoldDB" id="A0A699ZYD0"/>
<dbReference type="Proteomes" id="UP000485058">
    <property type="component" value="Unassembled WGS sequence"/>
</dbReference>
<gene>
    <name evidence="1" type="ORF">HaLaN_25831</name>
</gene>